<accession>A0ACD4CYE5</accession>
<proteinExistence type="predicted"/>
<organism evidence="1 2">
    <name type="scientific">Phyllobacterium zundukense</name>
    <dbReference type="NCBI Taxonomy" id="1867719"/>
    <lineage>
        <taxon>Bacteria</taxon>
        <taxon>Pseudomonadati</taxon>
        <taxon>Pseudomonadota</taxon>
        <taxon>Alphaproteobacteria</taxon>
        <taxon>Hyphomicrobiales</taxon>
        <taxon>Phyllobacteriaceae</taxon>
        <taxon>Phyllobacterium</taxon>
    </lineage>
</organism>
<keyword evidence="2" id="KW-1185">Reference proteome</keyword>
<evidence type="ECO:0000313" key="2">
    <source>
        <dbReference type="Proteomes" id="UP001061991"/>
    </source>
</evidence>
<geneLocation type="plasmid" evidence="1 2">
    <name>p_unnamed1</name>
</geneLocation>
<reference evidence="1" key="1">
    <citation type="submission" date="2022-09" db="EMBL/GenBank/DDBJ databases">
        <title>Interaction between co-microsymbionts with complementary sets of symbiotic genes in legume-rhizobium systems.</title>
        <authorList>
            <person name="Safronova V."/>
            <person name="Sazanova A."/>
            <person name="Afonin A."/>
            <person name="Chirak E."/>
        </authorList>
    </citation>
    <scope>NUCLEOTIDE SEQUENCE</scope>
    <source>
        <strain evidence="1">A18/3m</strain>
    </source>
</reference>
<dbReference type="EMBL" id="CP104972">
    <property type="protein sequence ID" value="UXN58625.1"/>
    <property type="molecule type" value="Genomic_DNA"/>
</dbReference>
<keyword evidence="1" id="KW-0614">Plasmid</keyword>
<sequence>MLTEIDVTNTDRLLEPGIYCTVELQIPSKVASFSVPSDALIFNSDGLQVAVVDNGIVHLRKISVARDLGTTIEVNSGLKSGDKVVRNPPVQLVEGTEVSGAAAPVTPAR</sequence>
<gene>
    <name evidence="1" type="ORF">N8E88_11565</name>
</gene>
<name>A0ACD4CYE5_9HYPH</name>
<dbReference type="Proteomes" id="UP001061991">
    <property type="component" value="Plasmid p_unnamed1"/>
</dbReference>
<protein>
    <submittedName>
        <fullName evidence="1">Uncharacterized protein</fullName>
    </submittedName>
</protein>
<evidence type="ECO:0000313" key="1">
    <source>
        <dbReference type="EMBL" id="UXN58625.1"/>
    </source>
</evidence>